<dbReference type="InterPro" id="IPR011545">
    <property type="entry name" value="DEAD/DEAH_box_helicase_dom"/>
</dbReference>
<dbReference type="SMART" id="SM00490">
    <property type="entry name" value="HELICc"/>
    <property type="match status" value="1"/>
</dbReference>
<evidence type="ECO:0000256" key="4">
    <source>
        <dbReference type="ARBA" id="ARBA00022806"/>
    </source>
</evidence>
<feature type="compositionally biased region" description="Polar residues" evidence="8">
    <location>
        <begin position="331"/>
        <end position="348"/>
    </location>
</feature>
<evidence type="ECO:0000313" key="14">
    <source>
        <dbReference type="Proteomes" id="UP001154282"/>
    </source>
</evidence>
<dbReference type="GO" id="GO:0005524">
    <property type="term" value="F:ATP binding"/>
    <property type="evidence" value="ECO:0007669"/>
    <property type="project" value="UniProtKB-KW"/>
</dbReference>
<dbReference type="AlphaFoldDB" id="A0AAV0LWT5"/>
<evidence type="ECO:0000313" key="13">
    <source>
        <dbReference type="EMBL" id="CAI0438244.1"/>
    </source>
</evidence>
<feature type="domain" description="DEAD-box RNA helicase Q" evidence="12">
    <location>
        <begin position="575"/>
        <end position="603"/>
    </location>
</feature>
<dbReference type="Gene3D" id="3.40.50.300">
    <property type="entry name" value="P-loop containing nucleotide triphosphate hydrolases"/>
    <property type="match status" value="2"/>
</dbReference>
<comment type="caution">
    <text evidence="13">The sequence shown here is derived from an EMBL/GenBank/DDBJ whole genome shotgun (WGS) entry which is preliminary data.</text>
</comment>
<feature type="region of interest" description="Disordered" evidence="8">
    <location>
        <begin position="1"/>
        <end position="23"/>
    </location>
</feature>
<keyword evidence="2" id="KW-0547">Nucleotide-binding</keyword>
<evidence type="ECO:0000256" key="8">
    <source>
        <dbReference type="SAM" id="MobiDB-lite"/>
    </source>
</evidence>
<keyword evidence="6" id="KW-0694">RNA-binding</keyword>
<dbReference type="SMART" id="SM00487">
    <property type="entry name" value="DEXDc"/>
    <property type="match status" value="1"/>
</dbReference>
<evidence type="ECO:0000256" key="3">
    <source>
        <dbReference type="ARBA" id="ARBA00022801"/>
    </source>
</evidence>
<dbReference type="EMBL" id="CAMGYJ010000006">
    <property type="protein sequence ID" value="CAI0438244.1"/>
    <property type="molecule type" value="Genomic_DNA"/>
</dbReference>
<dbReference type="SUPFAM" id="SSF51045">
    <property type="entry name" value="WW domain"/>
    <property type="match status" value="1"/>
</dbReference>
<feature type="compositionally biased region" description="Low complexity" evidence="8">
    <location>
        <begin position="134"/>
        <end position="172"/>
    </location>
</feature>
<evidence type="ECO:0000259" key="10">
    <source>
        <dbReference type="PROSITE" id="PS51192"/>
    </source>
</evidence>
<dbReference type="InterPro" id="IPR036020">
    <property type="entry name" value="WW_dom_sf"/>
</dbReference>
<dbReference type="PANTHER" id="PTHR47958">
    <property type="entry name" value="ATP-DEPENDENT RNA HELICASE DBP3"/>
    <property type="match status" value="1"/>
</dbReference>
<dbReference type="PROSITE" id="PS51195">
    <property type="entry name" value="Q_MOTIF"/>
    <property type="match status" value="1"/>
</dbReference>
<evidence type="ECO:0000256" key="1">
    <source>
        <dbReference type="ARBA" id="ARBA00012552"/>
    </source>
</evidence>
<feature type="compositionally biased region" description="Basic residues" evidence="8">
    <location>
        <begin position="1154"/>
        <end position="1176"/>
    </location>
</feature>
<feature type="short sequence motif" description="Q motif" evidence="7">
    <location>
        <begin position="575"/>
        <end position="603"/>
    </location>
</feature>
<feature type="compositionally biased region" description="Polar residues" evidence="8">
    <location>
        <begin position="271"/>
        <end position="301"/>
    </location>
</feature>
<dbReference type="Pfam" id="PF00271">
    <property type="entry name" value="Helicase_C"/>
    <property type="match status" value="1"/>
</dbReference>
<feature type="region of interest" description="Disordered" evidence="8">
    <location>
        <begin position="246"/>
        <end position="352"/>
    </location>
</feature>
<dbReference type="SUPFAM" id="SSF52540">
    <property type="entry name" value="P-loop containing nucleoside triphosphate hydrolases"/>
    <property type="match status" value="1"/>
</dbReference>
<dbReference type="FunFam" id="3.40.50.300:FF:000008">
    <property type="entry name" value="ATP-dependent RNA helicase RhlB"/>
    <property type="match status" value="1"/>
</dbReference>
<feature type="compositionally biased region" description="Gly residues" evidence="8">
    <location>
        <begin position="976"/>
        <end position="1006"/>
    </location>
</feature>
<feature type="compositionally biased region" description="Gly residues" evidence="8">
    <location>
        <begin position="1034"/>
        <end position="1047"/>
    </location>
</feature>
<keyword evidence="14" id="KW-1185">Reference proteome</keyword>
<keyword evidence="3" id="KW-0378">Hydrolase</keyword>
<dbReference type="PROSITE" id="PS00039">
    <property type="entry name" value="DEAD_ATP_HELICASE"/>
    <property type="match status" value="1"/>
</dbReference>
<feature type="domain" description="Helicase ATP-binding" evidence="10">
    <location>
        <begin position="606"/>
        <end position="780"/>
    </location>
</feature>
<proteinExistence type="predicted"/>
<evidence type="ECO:0000256" key="7">
    <source>
        <dbReference type="PROSITE-ProRule" id="PRU00552"/>
    </source>
</evidence>
<name>A0AAV0LWT5_9ROSI</name>
<sequence>MATAESSSALGPVYAPDDPTLPKPWMGVIDRSTNVMYYWNPETNVTQYEKPSSLPPPLPPGMPPTGSTPKLAQIPVPHSAQLNGMAGHGAQQAVQPSQQQGQQVGQLHHQAHSTQPVMQQPQGQQINAYSQHPQATQQQGQLVAQQQVSSYHGAQSGQVAQQQGQGSTQMMQHPSQQMLSHMGQQMPQPSGQQLSQQSGQPMPQHAAQQMPQQIGQHMLQHQSSQMQQSQGQFGYQKMQYMPYQQSMPQPAQQYANQHTSSLPRTEEADHQQASQTGYPTTQYLPTGGSSAQNLPVGNNPLSMPPGGAQFNRGQQFAGPSGPDLAYPPPTQRQQNHMGPPGTHNQQPNMPHAGLKMGYENNAPGRAGNDYYMNAKMEGTMMSPHQPNGAGMPMARNQQDARMAVAPFQSAGPAYSSGFSPPEHTMHNLYKHGNSGAQFPSGGMMMPPFSGPADITNSSPADAYRQKHEVTAMGDNVPAPFMTFDDTGFPPEILRDVRYLLQRRSICRTLLCQLIHATTYSDFWRLQNWTVGAFVVHLPEGWLAFDQFTPEMLLICLYLPLFSCFKLLLINRAYVYNFPESNVCTSVLSQIHSAGFMCPTPIQAQTWPIALQSRDIVAIAKTGSGKTLGYLIPAFVLLRQRHNNPQNGPTVLVLAPTRELATQIQEEVNKFGRSSRVSCTCLYGGAPKGPQLNELDRGADIVVATPGRLNDILEMKKIDFRQVSLLVLDEADRMLDMGFEPQVRKIVSEMPPRRQTLMYTATWPKEVRKIAGDLLVNPVQVNIGNVDELAANKSITQIVEIVPHMEKDRRLDQILRAQERGSKVIIFCSTKRLCDQLARGIGRHFGANAIHGDKSQGERDWVLNQFRSGMSPVLVATDVAARGLDIKDIRVVINYDFPTGIEDYVHRIGRTGRAGATGVSYTFFSEQDWKHAPDLIKVLEGANQQVPPEVRDIASRGGPGFSKDRGGMNRFDPAPTGGAGGRWDAGGRGGIGMRDGGGYGGRGGGMRDFGPRGGPPMRDGGFSGRGGGMRDEGFGGRSGGGRDGGPFGGQRNDMFPGRGNRGRGGGFGGSPSGWGGRNDRFNNMDNRGPPDRFNSMDNRGRGGRGGSGRGGRFDGRREMSNNRSTRGRSPSRSRSRSRSWSRSRSRSRSRDRSRSYSRSRSPRRSRSYSRSPRRSRSFSRSPDQSGERYVRRERQRESLFDVKEVPAAEGVVAASESILPVASPGLDAKLALPEAEQQQQLPPAEAALPASENAGNVVPVDDGGGAADGLEPAADD</sequence>
<dbReference type="PROSITE" id="PS51194">
    <property type="entry name" value="HELICASE_CTER"/>
    <property type="match status" value="1"/>
</dbReference>
<dbReference type="EC" id="3.6.4.13" evidence="1"/>
<evidence type="ECO:0000256" key="2">
    <source>
        <dbReference type="ARBA" id="ARBA00022741"/>
    </source>
</evidence>
<accession>A0AAV0LWT5</accession>
<dbReference type="PROSITE" id="PS50020">
    <property type="entry name" value="WW_DOMAIN_2"/>
    <property type="match status" value="1"/>
</dbReference>
<feature type="region of interest" description="Disordered" evidence="8">
    <location>
        <begin position="46"/>
        <end position="207"/>
    </location>
</feature>
<dbReference type="SMART" id="SM00456">
    <property type="entry name" value="WW"/>
    <property type="match status" value="1"/>
</dbReference>
<evidence type="ECO:0000256" key="5">
    <source>
        <dbReference type="ARBA" id="ARBA00022840"/>
    </source>
</evidence>
<feature type="compositionally biased region" description="Low complexity" evidence="8">
    <location>
        <begin position="88"/>
        <end position="108"/>
    </location>
</feature>
<feature type="compositionally biased region" description="Pro residues" evidence="8">
    <location>
        <begin position="53"/>
        <end position="63"/>
    </location>
</feature>
<dbReference type="PROSITE" id="PS01159">
    <property type="entry name" value="WW_DOMAIN_1"/>
    <property type="match status" value="1"/>
</dbReference>
<feature type="compositionally biased region" description="Low complexity" evidence="8">
    <location>
        <begin position="1233"/>
        <end position="1260"/>
    </location>
</feature>
<dbReference type="GO" id="GO:0003723">
    <property type="term" value="F:RNA binding"/>
    <property type="evidence" value="ECO:0007669"/>
    <property type="project" value="UniProtKB-KW"/>
</dbReference>
<protein>
    <recommendedName>
        <fullName evidence="1">RNA helicase</fullName>
        <ecNumber evidence="1">3.6.4.13</ecNumber>
    </recommendedName>
</protein>
<dbReference type="InterPro" id="IPR000629">
    <property type="entry name" value="RNA-helicase_DEAD-box_CS"/>
</dbReference>
<dbReference type="PROSITE" id="PS51192">
    <property type="entry name" value="HELICASE_ATP_BIND_1"/>
    <property type="match status" value="1"/>
</dbReference>
<keyword evidence="5" id="KW-0067">ATP-binding</keyword>
<dbReference type="InterPro" id="IPR001202">
    <property type="entry name" value="WW_dom"/>
</dbReference>
<dbReference type="Pfam" id="PF00270">
    <property type="entry name" value="DEAD"/>
    <property type="match status" value="1"/>
</dbReference>
<evidence type="ECO:0000259" key="12">
    <source>
        <dbReference type="PROSITE" id="PS51195"/>
    </source>
</evidence>
<feature type="compositionally biased region" description="Basic and acidic residues" evidence="8">
    <location>
        <begin position="1110"/>
        <end position="1119"/>
    </location>
</feature>
<evidence type="ECO:0000256" key="6">
    <source>
        <dbReference type="ARBA" id="ARBA00022884"/>
    </source>
</evidence>
<feature type="compositionally biased region" description="Low complexity" evidence="8">
    <location>
        <begin position="182"/>
        <end position="207"/>
    </location>
</feature>
<feature type="region of interest" description="Disordered" evidence="8">
    <location>
        <begin position="949"/>
        <end position="1195"/>
    </location>
</feature>
<dbReference type="GO" id="GO:0003724">
    <property type="term" value="F:RNA helicase activity"/>
    <property type="evidence" value="ECO:0007669"/>
    <property type="project" value="UniProtKB-EC"/>
</dbReference>
<dbReference type="InterPro" id="IPR014014">
    <property type="entry name" value="RNA_helicase_DEAD_Q_motif"/>
</dbReference>
<feature type="compositionally biased region" description="Basic and acidic residues" evidence="8">
    <location>
        <begin position="1184"/>
        <end position="1195"/>
    </location>
</feature>
<dbReference type="CDD" id="cd18787">
    <property type="entry name" value="SF2_C_DEAD"/>
    <property type="match status" value="1"/>
</dbReference>
<evidence type="ECO:0000259" key="11">
    <source>
        <dbReference type="PROSITE" id="PS51194"/>
    </source>
</evidence>
<organism evidence="13 14">
    <name type="scientific">Linum tenue</name>
    <dbReference type="NCBI Taxonomy" id="586396"/>
    <lineage>
        <taxon>Eukaryota</taxon>
        <taxon>Viridiplantae</taxon>
        <taxon>Streptophyta</taxon>
        <taxon>Embryophyta</taxon>
        <taxon>Tracheophyta</taxon>
        <taxon>Spermatophyta</taxon>
        <taxon>Magnoliopsida</taxon>
        <taxon>eudicotyledons</taxon>
        <taxon>Gunneridae</taxon>
        <taxon>Pentapetalae</taxon>
        <taxon>rosids</taxon>
        <taxon>fabids</taxon>
        <taxon>Malpighiales</taxon>
        <taxon>Linaceae</taxon>
        <taxon>Linum</taxon>
    </lineage>
</organism>
<feature type="compositionally biased region" description="Basic residues" evidence="8">
    <location>
        <begin position="1124"/>
        <end position="1146"/>
    </location>
</feature>
<dbReference type="InterPro" id="IPR014001">
    <property type="entry name" value="Helicase_ATP-bd"/>
</dbReference>
<dbReference type="InterPro" id="IPR027417">
    <property type="entry name" value="P-loop_NTPase"/>
</dbReference>
<feature type="region of interest" description="Disordered" evidence="8">
    <location>
        <begin position="1233"/>
        <end position="1275"/>
    </location>
</feature>
<feature type="compositionally biased region" description="Low complexity" evidence="8">
    <location>
        <begin position="115"/>
        <end position="125"/>
    </location>
</feature>
<dbReference type="InterPro" id="IPR001650">
    <property type="entry name" value="Helicase_C-like"/>
</dbReference>
<feature type="domain" description="WW" evidence="9">
    <location>
        <begin position="19"/>
        <end position="53"/>
    </location>
</feature>
<dbReference type="GO" id="GO:0016787">
    <property type="term" value="F:hydrolase activity"/>
    <property type="evidence" value="ECO:0007669"/>
    <property type="project" value="UniProtKB-KW"/>
</dbReference>
<feature type="domain" description="Helicase C-terminal" evidence="11">
    <location>
        <begin position="809"/>
        <end position="953"/>
    </location>
</feature>
<feature type="compositionally biased region" description="Gly residues" evidence="8">
    <location>
        <begin position="1061"/>
        <end position="1075"/>
    </location>
</feature>
<keyword evidence="4" id="KW-0347">Helicase</keyword>
<reference evidence="13" key="1">
    <citation type="submission" date="2022-08" db="EMBL/GenBank/DDBJ databases">
        <authorList>
            <person name="Gutierrez-Valencia J."/>
        </authorList>
    </citation>
    <scope>NUCLEOTIDE SEQUENCE</scope>
</reference>
<dbReference type="Proteomes" id="UP001154282">
    <property type="component" value="Unassembled WGS sequence"/>
</dbReference>
<gene>
    <name evidence="13" type="ORF">LITE_LOCUS25748</name>
</gene>
<dbReference type="Pfam" id="PF00397">
    <property type="entry name" value="WW"/>
    <property type="match status" value="1"/>
</dbReference>
<evidence type="ECO:0000259" key="9">
    <source>
        <dbReference type="PROSITE" id="PS50020"/>
    </source>
</evidence>